<proteinExistence type="predicted"/>
<keyword evidence="2" id="KW-1185">Reference proteome</keyword>
<accession>A0ACB8UEV8</accession>
<name>A0ACB8UEV8_9APHY</name>
<sequence>MVSTRPFVLIAPASRGLSLALARHYLQSTNLSVYATHRSPSPNDVRDRILTDIPDVDPERLHLLPMELTSESSIAETAHQLKQMFPPNKHSYIHTAFFTGGILHPERQPSDFNSEAITQTFATNLISHLLCIKHFSEFLPSITKSSSEPAIDPAKWVHMSARVGSISDNRLGGWYSYRASKSALNQVIRTFDLHLQRKKTHAICVGMHPGTVKTDLSKEFWGGVPKEKLFEPEKAARYLADVVKELTVEQRGRVWDWAGKEVLP</sequence>
<comment type="caution">
    <text evidence="1">The sequence shown here is derived from an EMBL/GenBank/DDBJ whole genome shotgun (WGS) entry which is preliminary data.</text>
</comment>
<protein>
    <submittedName>
        <fullName evidence="1">Uncharacterized protein</fullName>
    </submittedName>
</protein>
<evidence type="ECO:0000313" key="1">
    <source>
        <dbReference type="EMBL" id="KAI0092840.1"/>
    </source>
</evidence>
<evidence type="ECO:0000313" key="2">
    <source>
        <dbReference type="Proteomes" id="UP001055072"/>
    </source>
</evidence>
<organism evidence="1 2">
    <name type="scientific">Irpex rosettiformis</name>
    <dbReference type="NCBI Taxonomy" id="378272"/>
    <lineage>
        <taxon>Eukaryota</taxon>
        <taxon>Fungi</taxon>
        <taxon>Dikarya</taxon>
        <taxon>Basidiomycota</taxon>
        <taxon>Agaricomycotina</taxon>
        <taxon>Agaricomycetes</taxon>
        <taxon>Polyporales</taxon>
        <taxon>Irpicaceae</taxon>
        <taxon>Irpex</taxon>
    </lineage>
</organism>
<reference evidence="1" key="1">
    <citation type="journal article" date="2021" name="Environ. Microbiol.">
        <title>Gene family expansions and transcriptome signatures uncover fungal adaptations to wood decay.</title>
        <authorList>
            <person name="Hage H."/>
            <person name="Miyauchi S."/>
            <person name="Viragh M."/>
            <person name="Drula E."/>
            <person name="Min B."/>
            <person name="Chaduli D."/>
            <person name="Navarro D."/>
            <person name="Favel A."/>
            <person name="Norest M."/>
            <person name="Lesage-Meessen L."/>
            <person name="Balint B."/>
            <person name="Merenyi Z."/>
            <person name="de Eugenio L."/>
            <person name="Morin E."/>
            <person name="Martinez A.T."/>
            <person name="Baldrian P."/>
            <person name="Stursova M."/>
            <person name="Martinez M.J."/>
            <person name="Novotny C."/>
            <person name="Magnuson J.K."/>
            <person name="Spatafora J.W."/>
            <person name="Maurice S."/>
            <person name="Pangilinan J."/>
            <person name="Andreopoulos W."/>
            <person name="LaButti K."/>
            <person name="Hundley H."/>
            <person name="Na H."/>
            <person name="Kuo A."/>
            <person name="Barry K."/>
            <person name="Lipzen A."/>
            <person name="Henrissat B."/>
            <person name="Riley R."/>
            <person name="Ahrendt S."/>
            <person name="Nagy L.G."/>
            <person name="Grigoriev I.V."/>
            <person name="Martin F."/>
            <person name="Rosso M.N."/>
        </authorList>
    </citation>
    <scope>NUCLEOTIDE SEQUENCE</scope>
    <source>
        <strain evidence="1">CBS 384.51</strain>
    </source>
</reference>
<dbReference type="EMBL" id="MU274903">
    <property type="protein sequence ID" value="KAI0092840.1"/>
    <property type="molecule type" value="Genomic_DNA"/>
</dbReference>
<gene>
    <name evidence="1" type="ORF">BDY19DRAFT_926651</name>
</gene>
<dbReference type="Proteomes" id="UP001055072">
    <property type="component" value="Unassembled WGS sequence"/>
</dbReference>